<comment type="caution">
    <text evidence="1">The sequence shown here is derived from an EMBL/GenBank/DDBJ whole genome shotgun (WGS) entry which is preliminary data.</text>
</comment>
<dbReference type="EMBL" id="LAZR01003751">
    <property type="protein sequence ID" value="KKN15060.1"/>
    <property type="molecule type" value="Genomic_DNA"/>
</dbReference>
<protein>
    <submittedName>
        <fullName evidence="1">Uncharacterized protein</fullName>
    </submittedName>
</protein>
<reference evidence="1" key="1">
    <citation type="journal article" date="2015" name="Nature">
        <title>Complex archaea that bridge the gap between prokaryotes and eukaryotes.</title>
        <authorList>
            <person name="Spang A."/>
            <person name="Saw J.H."/>
            <person name="Jorgensen S.L."/>
            <person name="Zaremba-Niedzwiedzka K."/>
            <person name="Martijn J."/>
            <person name="Lind A.E."/>
            <person name="van Eijk R."/>
            <person name="Schleper C."/>
            <person name="Guy L."/>
            <person name="Ettema T.J."/>
        </authorList>
    </citation>
    <scope>NUCLEOTIDE SEQUENCE</scope>
</reference>
<accession>A0A0F9N606</accession>
<dbReference type="SUPFAM" id="SSF48295">
    <property type="entry name" value="TrpR-like"/>
    <property type="match status" value="1"/>
</dbReference>
<evidence type="ECO:0000313" key="1">
    <source>
        <dbReference type="EMBL" id="KKN15060.1"/>
    </source>
</evidence>
<proteinExistence type="predicted"/>
<sequence length="80" mass="9392">MTVSRKREDVQARHQEIQRLRRKPRYTLSAIAKEVGLKDHSSVWWHLRGDCRCFTDRTFPLAKDEGCPHDWKCTKCGAHG</sequence>
<dbReference type="GO" id="GO:0043565">
    <property type="term" value="F:sequence-specific DNA binding"/>
    <property type="evidence" value="ECO:0007669"/>
    <property type="project" value="InterPro"/>
</dbReference>
<name>A0A0F9N606_9ZZZZ</name>
<dbReference type="InterPro" id="IPR010921">
    <property type="entry name" value="Trp_repressor/repl_initiator"/>
</dbReference>
<dbReference type="Gene3D" id="1.10.1750.10">
    <property type="match status" value="1"/>
</dbReference>
<gene>
    <name evidence="1" type="ORF">LCGC14_0989930</name>
</gene>
<organism evidence="1">
    <name type="scientific">marine sediment metagenome</name>
    <dbReference type="NCBI Taxonomy" id="412755"/>
    <lineage>
        <taxon>unclassified sequences</taxon>
        <taxon>metagenomes</taxon>
        <taxon>ecological metagenomes</taxon>
    </lineage>
</organism>
<dbReference type="AlphaFoldDB" id="A0A0F9N606"/>